<dbReference type="Pfam" id="PF01565">
    <property type="entry name" value="FAD_binding_4"/>
    <property type="match status" value="1"/>
</dbReference>
<keyword evidence="5" id="KW-1185">Reference proteome</keyword>
<comment type="caution">
    <text evidence="4">The sequence shown here is derived from an EMBL/GenBank/DDBJ whole genome shotgun (WGS) entry which is preliminary data.</text>
</comment>
<organism evidence="4 5">
    <name type="scientific">Podospora didyma</name>
    <dbReference type="NCBI Taxonomy" id="330526"/>
    <lineage>
        <taxon>Eukaryota</taxon>
        <taxon>Fungi</taxon>
        <taxon>Dikarya</taxon>
        <taxon>Ascomycota</taxon>
        <taxon>Pezizomycotina</taxon>
        <taxon>Sordariomycetes</taxon>
        <taxon>Sordariomycetidae</taxon>
        <taxon>Sordariales</taxon>
        <taxon>Podosporaceae</taxon>
        <taxon>Podospora</taxon>
    </lineage>
</organism>
<proteinExistence type="inferred from homology"/>
<reference evidence="4" key="2">
    <citation type="submission" date="2023-06" db="EMBL/GenBank/DDBJ databases">
        <authorList>
            <consortium name="Lawrence Berkeley National Laboratory"/>
            <person name="Haridas S."/>
            <person name="Hensen N."/>
            <person name="Bonometti L."/>
            <person name="Westerberg I."/>
            <person name="Brannstrom I.O."/>
            <person name="Guillou S."/>
            <person name="Cros-Aarteil S."/>
            <person name="Calhoun S."/>
            <person name="Kuo A."/>
            <person name="Mondo S."/>
            <person name="Pangilinan J."/>
            <person name="Riley R."/>
            <person name="LaButti K."/>
            <person name="Andreopoulos B."/>
            <person name="Lipzen A."/>
            <person name="Chen C."/>
            <person name="Yanf M."/>
            <person name="Daum C."/>
            <person name="Ng V."/>
            <person name="Clum A."/>
            <person name="Steindorff A."/>
            <person name="Ohm R."/>
            <person name="Martin F."/>
            <person name="Silar P."/>
            <person name="Natvig D."/>
            <person name="Lalanne C."/>
            <person name="Gautier V."/>
            <person name="Ament-velasquez S.L."/>
            <person name="Kruys A."/>
            <person name="Hutchinson M.I."/>
            <person name="Powell A.J."/>
            <person name="Barry K."/>
            <person name="Miller A.N."/>
            <person name="Grigoriev I.V."/>
            <person name="Debuchy R."/>
            <person name="Gladieux P."/>
            <person name="Thoren M.H."/>
            <person name="Johannesson H."/>
        </authorList>
    </citation>
    <scope>NUCLEOTIDE SEQUENCE</scope>
    <source>
        <strain evidence="4">CBS 232.78</strain>
    </source>
</reference>
<dbReference type="EMBL" id="JAULSW010000002">
    <property type="protein sequence ID" value="KAK3390023.1"/>
    <property type="molecule type" value="Genomic_DNA"/>
</dbReference>
<dbReference type="InterPro" id="IPR006094">
    <property type="entry name" value="Oxid_FAD_bind_N"/>
</dbReference>
<dbReference type="InterPro" id="IPR012951">
    <property type="entry name" value="BBE"/>
</dbReference>
<dbReference type="Gene3D" id="3.40.462.20">
    <property type="match status" value="1"/>
</dbReference>
<evidence type="ECO:0000313" key="4">
    <source>
        <dbReference type="EMBL" id="KAK3390023.1"/>
    </source>
</evidence>
<dbReference type="PANTHER" id="PTHR13878">
    <property type="entry name" value="GULONOLACTONE OXIDASE"/>
    <property type="match status" value="1"/>
</dbReference>
<dbReference type="PANTHER" id="PTHR13878:SF91">
    <property type="entry name" value="FAD BINDING DOMAIN PROTEIN (AFU_ORTHOLOGUE AFUA_6G12070)-RELATED"/>
    <property type="match status" value="1"/>
</dbReference>
<accession>A0AAE0U3V5</accession>
<comment type="similarity">
    <text evidence="1">Belongs to the oxygen-dependent FAD-linked oxidoreductase family.</text>
</comment>
<protein>
    <recommendedName>
        <fullName evidence="3">FAD-binding PCMH-type domain-containing protein</fullName>
    </recommendedName>
</protein>
<sequence length="788" mass="85391">MVFISRAEPYLGQTISKTWPPFGDIASSDAHRAVIAEARRTVTTVESPFSTTTGVPWILGHPCGTFAANSLPHGFLKAWTKDLSNTRYLPLTIHGQTFLEQPKMLWLLLFALHPAFAAVSVNFQWEKAQLAVNETAASPDIAFGDATGSNATYKGPKCKIGPGDPGWPTVDEWTKLNNTLGGVLLKPRPPGAVCYPGPEYDATLCRYLLTTAPMTRFYAENPINVLTGWAEGSTCDITPFPTGNCSQGGFPAYVVNATKVRHIQLAVNFARNRNLRLVIKNSGHDFAGRSTGAGALSIWTHFLKDFEFIPNHTIDGYKGRVAKVSAGIEAWELMNYMDTYNMTMAVPGGDTVGAYGGWSAGGGHNLLSSSYGHGADQILSFQVVTADGRYRSVTPHQNADLFFAMLGGTYGILTSAIVKAYPATPVIEVPLSFQVGPGFPFGNLSFPPGLNGSSPFPPLNGTFPGNPNFPFPPLNGTFPSNPSFPFPGPGNFSGLRNGTFPGVFSPVTVNDTEIFWEGVWLYQYSAPAVTDIGGTLYSNINKLSNNSYSFTTTFKLPNMTPQQALSLVKPLFQGLGKLGIPVSLPIISQATPTGFVRNGAGGGTGNIYFASRLFPRANWDNTTIYNKTFSAIRATVEAGYNFHGVNFWTPHSVAGFPSNMTAINPTWRRALMHADIYDSQFRGLNGVSAAAVKEGHTRFNDVVDAIRRATPLGGAYYNEADVQEPNWQQTFFGAYYPRLLQIKKARDPWGLFWAPTMPGSEGWKVVMQDALPTQNGPLCQTGWVEGAV</sequence>
<evidence type="ECO:0000313" key="5">
    <source>
        <dbReference type="Proteomes" id="UP001285441"/>
    </source>
</evidence>
<dbReference type="InterPro" id="IPR016166">
    <property type="entry name" value="FAD-bd_PCMH"/>
</dbReference>
<dbReference type="InterPro" id="IPR050432">
    <property type="entry name" value="FAD-linked_Oxidoreductases_BP"/>
</dbReference>
<reference evidence="4" key="1">
    <citation type="journal article" date="2023" name="Mol. Phylogenet. Evol.">
        <title>Genome-scale phylogeny and comparative genomics of the fungal order Sordariales.</title>
        <authorList>
            <person name="Hensen N."/>
            <person name="Bonometti L."/>
            <person name="Westerberg I."/>
            <person name="Brannstrom I.O."/>
            <person name="Guillou S."/>
            <person name="Cros-Aarteil S."/>
            <person name="Calhoun S."/>
            <person name="Haridas S."/>
            <person name="Kuo A."/>
            <person name="Mondo S."/>
            <person name="Pangilinan J."/>
            <person name="Riley R."/>
            <person name="LaButti K."/>
            <person name="Andreopoulos B."/>
            <person name="Lipzen A."/>
            <person name="Chen C."/>
            <person name="Yan M."/>
            <person name="Daum C."/>
            <person name="Ng V."/>
            <person name="Clum A."/>
            <person name="Steindorff A."/>
            <person name="Ohm R.A."/>
            <person name="Martin F."/>
            <person name="Silar P."/>
            <person name="Natvig D.O."/>
            <person name="Lalanne C."/>
            <person name="Gautier V."/>
            <person name="Ament-Velasquez S.L."/>
            <person name="Kruys A."/>
            <person name="Hutchinson M.I."/>
            <person name="Powell A.J."/>
            <person name="Barry K."/>
            <person name="Miller A.N."/>
            <person name="Grigoriev I.V."/>
            <person name="Debuchy R."/>
            <person name="Gladieux P."/>
            <person name="Hiltunen Thoren M."/>
            <person name="Johannesson H."/>
        </authorList>
    </citation>
    <scope>NUCLEOTIDE SEQUENCE</scope>
    <source>
        <strain evidence="4">CBS 232.78</strain>
    </source>
</reference>
<name>A0AAE0U3V5_9PEZI</name>
<keyword evidence="2" id="KW-0560">Oxidoreductase</keyword>
<dbReference type="SUPFAM" id="SSF56176">
    <property type="entry name" value="FAD-binding/transporter-associated domain-like"/>
    <property type="match status" value="1"/>
</dbReference>
<dbReference type="InterPro" id="IPR036318">
    <property type="entry name" value="FAD-bd_PCMH-like_sf"/>
</dbReference>
<dbReference type="InterPro" id="IPR016169">
    <property type="entry name" value="FAD-bd_PCMH_sub2"/>
</dbReference>
<dbReference type="GO" id="GO:0016491">
    <property type="term" value="F:oxidoreductase activity"/>
    <property type="evidence" value="ECO:0007669"/>
    <property type="project" value="UniProtKB-KW"/>
</dbReference>
<dbReference type="PROSITE" id="PS51387">
    <property type="entry name" value="FAD_PCMH"/>
    <property type="match status" value="1"/>
</dbReference>
<dbReference type="Pfam" id="PF08031">
    <property type="entry name" value="BBE"/>
    <property type="match status" value="1"/>
</dbReference>
<feature type="domain" description="FAD-binding PCMH-type" evidence="3">
    <location>
        <begin position="247"/>
        <end position="423"/>
    </location>
</feature>
<dbReference type="GO" id="GO:0071949">
    <property type="term" value="F:FAD binding"/>
    <property type="evidence" value="ECO:0007669"/>
    <property type="project" value="InterPro"/>
</dbReference>
<evidence type="ECO:0000256" key="1">
    <source>
        <dbReference type="ARBA" id="ARBA00005466"/>
    </source>
</evidence>
<dbReference type="Proteomes" id="UP001285441">
    <property type="component" value="Unassembled WGS sequence"/>
</dbReference>
<gene>
    <name evidence="4" type="ORF">B0H63DRAFT_519257</name>
</gene>
<dbReference type="Gene3D" id="3.30.465.10">
    <property type="match status" value="2"/>
</dbReference>
<dbReference type="AlphaFoldDB" id="A0AAE0U3V5"/>
<evidence type="ECO:0000259" key="3">
    <source>
        <dbReference type="PROSITE" id="PS51387"/>
    </source>
</evidence>
<evidence type="ECO:0000256" key="2">
    <source>
        <dbReference type="ARBA" id="ARBA00023002"/>
    </source>
</evidence>